<dbReference type="Pfam" id="PF16510">
    <property type="entry name" value="P22_portal"/>
    <property type="match status" value="1"/>
</dbReference>
<gene>
    <name evidence="2" type="ORF">TM448A00443_0016</name>
    <name evidence="3" type="ORF">TM448B00565_0005</name>
</gene>
<accession>A0A6H1ZG97</accession>
<evidence type="ECO:0008006" key="4">
    <source>
        <dbReference type="Google" id="ProtNLM"/>
    </source>
</evidence>
<dbReference type="EMBL" id="MT144635">
    <property type="protein sequence ID" value="QJH95965.1"/>
    <property type="molecule type" value="Genomic_DNA"/>
</dbReference>
<reference evidence="2" key="1">
    <citation type="submission" date="2020-03" db="EMBL/GenBank/DDBJ databases">
        <title>The deep terrestrial virosphere.</title>
        <authorList>
            <person name="Holmfeldt K."/>
            <person name="Nilsson E."/>
            <person name="Simone D."/>
            <person name="Lopez-Fernandez M."/>
            <person name="Wu X."/>
            <person name="de Brujin I."/>
            <person name="Lundin D."/>
            <person name="Andersson A."/>
            <person name="Bertilsson S."/>
            <person name="Dopson M."/>
        </authorList>
    </citation>
    <scope>NUCLEOTIDE SEQUENCE</scope>
    <source>
        <strain evidence="2">TM448A00443</strain>
        <strain evidence="3">TM448B00565</strain>
    </source>
</reference>
<dbReference type="InterPro" id="IPR032427">
    <property type="entry name" value="P22_portal"/>
</dbReference>
<feature type="coiled-coil region" evidence="1">
    <location>
        <begin position="588"/>
        <end position="615"/>
    </location>
</feature>
<evidence type="ECO:0000313" key="2">
    <source>
        <dbReference type="EMBL" id="QJA46489.1"/>
    </source>
</evidence>
<name>A0A6H1ZG97_9ZZZZ</name>
<protein>
    <recommendedName>
        <fullName evidence="4">Portal protein</fullName>
    </recommendedName>
</protein>
<organism evidence="2">
    <name type="scientific">viral metagenome</name>
    <dbReference type="NCBI Taxonomy" id="1070528"/>
    <lineage>
        <taxon>unclassified sequences</taxon>
        <taxon>metagenomes</taxon>
        <taxon>organismal metagenomes</taxon>
    </lineage>
</organism>
<sequence>MGKSWEREFAKENIKAFKENARGRAPWERDAVRFDDFRYNKHFSPAEEKELLAFRQAPLPISITSAICDTAEALMTASKPIIKVAPIINPFQESKTEQSKKVAQKYNYLLQKSWYDSLGGLQYDRVVRDYTNVGHGFFYVVPRNEFGEFTVDIKHINWKYVYPHPQTKDPFYRDADNHVIAMEVSLKAGYKFVRTMEGEDFTYKQFEDDFIKGDLTRVGGTGLAERYEGGSNKNNKMMFIQRLVLEDQIAYIVIPKKETLNHEANEVSYKIYSELTDNLKALRAEGRISIREERRFLLTEYTSVGNLGYKIIYPIDEYNLIPMVYDHRDNPYPYGRIWYLYPLQRALNKFLMLAILNGSLMNANRILAEENSITNVNEWKQNFSTPGAFLTYKLPIPGQSKPPQIIESKPLSEAWLAMPRYLTYIMEYISGIFGVMMGDSQNTPDVFSTVASLQSAGGQKIKRRLAQADATLSQVGRVTGKFYEKYAPPNGFATVIDENGDMQEPETYNVLRVNAENNVEVDPNTDLSVGFRDVRFTTQGSNGFESGTEAALLTNLATQLKVPQLVPLILKRLNIGDVDKVIKNMDLVNQQGATIEQLQGAMKELESKSKILANQVQQKSFETETAKFKSELDKVLNDVKKQVDGSNGR</sequence>
<dbReference type="AlphaFoldDB" id="A0A6H1ZG97"/>
<dbReference type="EMBL" id="MT144012">
    <property type="protein sequence ID" value="QJA46489.1"/>
    <property type="molecule type" value="Genomic_DNA"/>
</dbReference>
<evidence type="ECO:0000256" key="1">
    <source>
        <dbReference type="SAM" id="Coils"/>
    </source>
</evidence>
<evidence type="ECO:0000313" key="3">
    <source>
        <dbReference type="EMBL" id="QJH95965.1"/>
    </source>
</evidence>
<keyword evidence="1" id="KW-0175">Coiled coil</keyword>
<proteinExistence type="predicted"/>